<accession>A0A7M7NE20</accession>
<dbReference type="InterPro" id="IPR029058">
    <property type="entry name" value="AB_hydrolase_fold"/>
</dbReference>
<evidence type="ECO:0000313" key="5">
    <source>
        <dbReference type="Proteomes" id="UP000007110"/>
    </source>
</evidence>
<dbReference type="Gene3D" id="3.40.50.1820">
    <property type="entry name" value="alpha/beta hydrolase"/>
    <property type="match status" value="1"/>
</dbReference>
<sequence>MDRMKVLSSKVAKGVFLAVGIPYGIVIVANMVCGWPCSQEGEGKYKRALQPSRVLKVSYAVADQFNLLRFLPLYIKWNSLYRAGDKVIKDIMYGVNDNTLDLWTPYSSSNLREPEDPRPVVVFVYGGAWGSGDKNMYGLLAQQIMDRLGAVVVIPNYSIYPKGEVQKMVRDLHDTIAFIKSPDFHRRAPDADQSKIILFGHSAGAHLCALSMIELAEGLPEKRASEQLRDDTTDEGRTDDDLSTVYDSSWFSASELLSSIRGVVGLGGVYHIMDHYHHESWRGVEDLSPMWRAMNGLQSFDHFSPTERVLKMSAEQIGRLPPIYLIHGTDDIVVPPLSTEKFSSALIEKEAVVTVRLIGEGGHAELVMDMMDSGRQFYDAMTNLTLEFAEKMLK</sequence>
<proteinExistence type="predicted"/>
<dbReference type="SUPFAM" id="SSF53474">
    <property type="entry name" value="alpha/beta-Hydrolases"/>
    <property type="match status" value="1"/>
</dbReference>
<dbReference type="InterPro" id="IPR049492">
    <property type="entry name" value="BD-FAE-like_dom"/>
</dbReference>
<reference evidence="5" key="1">
    <citation type="submission" date="2015-02" db="EMBL/GenBank/DDBJ databases">
        <title>Genome sequencing for Strongylocentrotus purpuratus.</title>
        <authorList>
            <person name="Murali S."/>
            <person name="Liu Y."/>
            <person name="Vee V."/>
            <person name="English A."/>
            <person name="Wang M."/>
            <person name="Skinner E."/>
            <person name="Han Y."/>
            <person name="Muzny D.M."/>
            <person name="Worley K.C."/>
            <person name="Gibbs R.A."/>
        </authorList>
    </citation>
    <scope>NUCLEOTIDE SEQUENCE</scope>
</reference>
<dbReference type="KEGG" id="spu:587332"/>
<organism evidence="4 5">
    <name type="scientific">Strongylocentrotus purpuratus</name>
    <name type="common">Purple sea urchin</name>
    <dbReference type="NCBI Taxonomy" id="7668"/>
    <lineage>
        <taxon>Eukaryota</taxon>
        <taxon>Metazoa</taxon>
        <taxon>Echinodermata</taxon>
        <taxon>Eleutherozoa</taxon>
        <taxon>Echinozoa</taxon>
        <taxon>Echinoidea</taxon>
        <taxon>Euechinoidea</taxon>
        <taxon>Echinacea</taxon>
        <taxon>Camarodonta</taxon>
        <taxon>Echinidea</taxon>
        <taxon>Strongylocentrotidae</taxon>
        <taxon>Strongylocentrotus</taxon>
    </lineage>
</organism>
<evidence type="ECO:0000259" key="3">
    <source>
        <dbReference type="Pfam" id="PF20434"/>
    </source>
</evidence>
<dbReference type="EnsemblMetazoa" id="XM_030979112">
    <property type="protein sequence ID" value="XP_030834972"/>
    <property type="gene ID" value="LOC587332"/>
</dbReference>
<protein>
    <recommendedName>
        <fullName evidence="3">BD-FAE-like domain-containing protein</fullName>
    </recommendedName>
</protein>
<reference evidence="4" key="2">
    <citation type="submission" date="2021-01" db="UniProtKB">
        <authorList>
            <consortium name="EnsemblMetazoa"/>
        </authorList>
    </citation>
    <scope>IDENTIFICATION</scope>
</reference>
<dbReference type="InParanoid" id="A0A7M7NE20"/>
<dbReference type="PANTHER" id="PTHR48081:SF33">
    <property type="entry name" value="KYNURENINE FORMAMIDASE"/>
    <property type="match status" value="1"/>
</dbReference>
<dbReference type="PANTHER" id="PTHR48081">
    <property type="entry name" value="AB HYDROLASE SUPERFAMILY PROTEIN C4A8.06C"/>
    <property type="match status" value="1"/>
</dbReference>
<name>A0A7M7NE20_STRPU</name>
<keyword evidence="5" id="KW-1185">Reference proteome</keyword>
<keyword evidence="2" id="KW-0472">Membrane</keyword>
<dbReference type="InterPro" id="IPR050300">
    <property type="entry name" value="GDXG_lipolytic_enzyme"/>
</dbReference>
<dbReference type="AlphaFoldDB" id="A0A7M7NE20"/>
<dbReference type="Proteomes" id="UP000007110">
    <property type="component" value="Unassembled WGS sequence"/>
</dbReference>
<dbReference type="GO" id="GO:0016787">
    <property type="term" value="F:hydrolase activity"/>
    <property type="evidence" value="ECO:0007669"/>
    <property type="project" value="UniProtKB-KW"/>
</dbReference>
<dbReference type="OMA" id="STYCLLA"/>
<dbReference type="OrthoDB" id="433474at2759"/>
<evidence type="ECO:0000256" key="1">
    <source>
        <dbReference type="ARBA" id="ARBA00022801"/>
    </source>
</evidence>
<dbReference type="GeneID" id="587332"/>
<dbReference type="Pfam" id="PF20434">
    <property type="entry name" value="BD-FAE"/>
    <property type="match status" value="1"/>
</dbReference>
<evidence type="ECO:0000256" key="2">
    <source>
        <dbReference type="SAM" id="Phobius"/>
    </source>
</evidence>
<feature type="transmembrane region" description="Helical" evidence="2">
    <location>
        <begin position="12"/>
        <end position="32"/>
    </location>
</feature>
<keyword evidence="1" id="KW-0378">Hydrolase</keyword>
<keyword evidence="2" id="KW-1133">Transmembrane helix</keyword>
<evidence type="ECO:0000313" key="4">
    <source>
        <dbReference type="EnsemblMetazoa" id="XP_030834972"/>
    </source>
</evidence>
<dbReference type="RefSeq" id="XP_030834972.1">
    <property type="nucleotide sequence ID" value="XM_030979112.1"/>
</dbReference>
<feature type="domain" description="BD-FAE-like" evidence="3">
    <location>
        <begin position="114"/>
        <end position="346"/>
    </location>
</feature>
<keyword evidence="2" id="KW-0812">Transmembrane</keyword>